<sequence>MPINELSELRSVAFQQEVLNMLQPKIKSVLYQTGFQNRMDLELEISLMILRAVKTKELRKVPSFLELIESEKII</sequence>
<dbReference type="AlphaFoldDB" id="A0A4U2Y0S7"/>
<organism evidence="1 2">
    <name type="scientific">Lysinibacillus mangiferihumi</name>
    <dbReference type="NCBI Taxonomy" id="1130819"/>
    <lineage>
        <taxon>Bacteria</taxon>
        <taxon>Bacillati</taxon>
        <taxon>Bacillota</taxon>
        <taxon>Bacilli</taxon>
        <taxon>Bacillales</taxon>
        <taxon>Bacillaceae</taxon>
        <taxon>Lysinibacillus</taxon>
    </lineage>
</organism>
<keyword evidence="2" id="KW-1185">Reference proteome</keyword>
<dbReference type="Proteomes" id="UP000308744">
    <property type="component" value="Unassembled WGS sequence"/>
</dbReference>
<protein>
    <submittedName>
        <fullName evidence="1">Uncharacterized protein</fullName>
    </submittedName>
</protein>
<evidence type="ECO:0000313" key="1">
    <source>
        <dbReference type="EMBL" id="TKI53445.1"/>
    </source>
</evidence>
<name>A0A4U2Y0S7_9BACI</name>
<dbReference type="RefSeq" id="WP_107897783.1">
    <property type="nucleotide sequence ID" value="NZ_PYWM01000059.1"/>
</dbReference>
<evidence type="ECO:0000313" key="2">
    <source>
        <dbReference type="Proteomes" id="UP000308744"/>
    </source>
</evidence>
<accession>A0A4U2Y0S7</accession>
<comment type="caution">
    <text evidence="1">The sequence shown here is derived from an EMBL/GenBank/DDBJ whole genome shotgun (WGS) entry which is preliminary data.</text>
</comment>
<gene>
    <name evidence="1" type="ORF">FC756_23920</name>
</gene>
<reference evidence="1 2" key="1">
    <citation type="submission" date="2019-04" db="EMBL/GenBank/DDBJ databases">
        <title>Lysinibacillus genome sequencing.</title>
        <authorList>
            <person name="Dunlap C."/>
        </authorList>
    </citation>
    <scope>NUCLEOTIDE SEQUENCE [LARGE SCALE GENOMIC DNA]</scope>
    <source>
        <strain evidence="1 2">CCTCC AB 2010389</strain>
    </source>
</reference>
<proteinExistence type="predicted"/>
<dbReference type="EMBL" id="SZPU01000113">
    <property type="protein sequence ID" value="TKI53445.1"/>
    <property type="molecule type" value="Genomic_DNA"/>
</dbReference>